<proteinExistence type="predicted"/>
<dbReference type="OrthoDB" id="8963689at2759"/>
<keyword evidence="3" id="KW-1185">Reference proteome</keyword>
<organism evidence="2 3">
    <name type="scientific">Araneus ventricosus</name>
    <name type="common">Orbweaver spider</name>
    <name type="synonym">Epeira ventricosa</name>
    <dbReference type="NCBI Taxonomy" id="182803"/>
    <lineage>
        <taxon>Eukaryota</taxon>
        <taxon>Metazoa</taxon>
        <taxon>Ecdysozoa</taxon>
        <taxon>Arthropoda</taxon>
        <taxon>Chelicerata</taxon>
        <taxon>Arachnida</taxon>
        <taxon>Araneae</taxon>
        <taxon>Araneomorphae</taxon>
        <taxon>Entelegynae</taxon>
        <taxon>Araneoidea</taxon>
        <taxon>Araneidae</taxon>
        <taxon>Araneus</taxon>
    </lineage>
</organism>
<dbReference type="Proteomes" id="UP000499080">
    <property type="component" value="Unassembled WGS sequence"/>
</dbReference>
<accession>A0A4Y2DJP0</accession>
<gene>
    <name evidence="2" type="ORF">AVEN_133287_1</name>
</gene>
<comment type="caution">
    <text evidence="2">The sequence shown here is derived from an EMBL/GenBank/DDBJ whole genome shotgun (WGS) entry which is preliminary data.</text>
</comment>
<sequence>MRNFILASTNYEIEIVRELLNTVISQRTEEAEQRKRELESEERRKREEREFELEKLKVQNDSLNSAESQTQAADVPKEVWASHLLILLPYEIAQLVAKEDVGASRDFQKVKCLLLKRYKLSAEKFRQLFSNHCKSQLKELIIVDKIKRRVPPEVREHFIVEWSQHNYVEKLASKLDDYDAVPAKRYLHTSNPEEELNTQHTLLLSRRGNHNKIRNSQRNLSLREKKIDQLYMLWLWKSTIHKSQVSFVYTQREVQFR</sequence>
<evidence type="ECO:0000313" key="3">
    <source>
        <dbReference type="Proteomes" id="UP000499080"/>
    </source>
</evidence>
<dbReference type="AlphaFoldDB" id="A0A4Y2DJP0"/>
<dbReference type="EMBL" id="BGPR01000382">
    <property type="protein sequence ID" value="GBM17013.1"/>
    <property type="molecule type" value="Genomic_DNA"/>
</dbReference>
<evidence type="ECO:0000313" key="2">
    <source>
        <dbReference type="EMBL" id="GBM17013.1"/>
    </source>
</evidence>
<feature type="coiled-coil region" evidence="1">
    <location>
        <begin position="21"/>
        <end position="55"/>
    </location>
</feature>
<evidence type="ECO:0000256" key="1">
    <source>
        <dbReference type="SAM" id="Coils"/>
    </source>
</evidence>
<keyword evidence="1" id="KW-0175">Coiled coil</keyword>
<protein>
    <submittedName>
        <fullName evidence="2">Uncharacterized protein</fullName>
    </submittedName>
</protein>
<reference evidence="2 3" key="1">
    <citation type="journal article" date="2019" name="Sci. Rep.">
        <title>Orb-weaving spider Araneus ventricosus genome elucidates the spidroin gene catalogue.</title>
        <authorList>
            <person name="Kono N."/>
            <person name="Nakamura H."/>
            <person name="Ohtoshi R."/>
            <person name="Moran D.A.P."/>
            <person name="Shinohara A."/>
            <person name="Yoshida Y."/>
            <person name="Fujiwara M."/>
            <person name="Mori M."/>
            <person name="Tomita M."/>
            <person name="Arakawa K."/>
        </authorList>
    </citation>
    <scope>NUCLEOTIDE SEQUENCE [LARGE SCALE GENOMIC DNA]</scope>
</reference>
<name>A0A4Y2DJP0_ARAVE</name>